<sequence>MSRDVRLFPHPVYAANRKSIRVAAALWLVLGGLGAHRFYLGRTLSGALQAMLFVLGWATLIIVIGGVALAAWFLWWLADLAMLPGMVRAHNGDLAAAIAAPDPARASFGQHRLAR</sequence>
<evidence type="ECO:0000313" key="7">
    <source>
        <dbReference type="EMBL" id="NIJ24393.1"/>
    </source>
</evidence>
<dbReference type="PANTHER" id="PTHR21016">
    <property type="entry name" value="BETA-AMYLOID BINDING PROTEIN-RELATED"/>
    <property type="match status" value="1"/>
</dbReference>
<dbReference type="PANTHER" id="PTHR21016:SF25">
    <property type="entry name" value="TM2 DOMAIN-CONTAINING PROTEIN DDB_G0277895-RELATED"/>
    <property type="match status" value="1"/>
</dbReference>
<feature type="domain" description="TM2" evidence="6">
    <location>
        <begin position="17"/>
        <end position="66"/>
    </location>
</feature>
<dbReference type="EMBL" id="JAASQP010000001">
    <property type="protein sequence ID" value="NIJ24393.1"/>
    <property type="molecule type" value="Genomic_DNA"/>
</dbReference>
<evidence type="ECO:0000313" key="8">
    <source>
        <dbReference type="Proteomes" id="UP000788153"/>
    </source>
</evidence>
<comment type="caution">
    <text evidence="7">The sequence shown here is derived from an EMBL/GenBank/DDBJ whole genome shotgun (WGS) entry which is preliminary data.</text>
</comment>
<accession>A0ABX0U6J0</accession>
<dbReference type="InterPro" id="IPR007829">
    <property type="entry name" value="TM2"/>
</dbReference>
<evidence type="ECO:0000256" key="5">
    <source>
        <dbReference type="SAM" id="Phobius"/>
    </source>
</evidence>
<name>A0ABX0U6J0_9SPHN</name>
<protein>
    <submittedName>
        <fullName evidence="7">TM2 domain-containing membrane protein YozV</fullName>
    </submittedName>
</protein>
<reference evidence="7 8" key="1">
    <citation type="submission" date="2020-03" db="EMBL/GenBank/DDBJ databases">
        <title>Genomic Encyclopedia of Type Strains, Phase IV (KMG-IV): sequencing the most valuable type-strain genomes for metagenomic binning, comparative biology and taxonomic classification.</title>
        <authorList>
            <person name="Goeker M."/>
        </authorList>
    </citation>
    <scope>NUCLEOTIDE SEQUENCE [LARGE SCALE GENOMIC DNA]</scope>
    <source>
        <strain evidence="7 8">DSM 22753</strain>
    </source>
</reference>
<comment type="subcellular location">
    <subcellularLocation>
        <location evidence="1">Membrane</location>
        <topology evidence="1">Multi-pass membrane protein</topology>
    </subcellularLocation>
</comment>
<evidence type="ECO:0000256" key="4">
    <source>
        <dbReference type="ARBA" id="ARBA00023136"/>
    </source>
</evidence>
<evidence type="ECO:0000256" key="3">
    <source>
        <dbReference type="ARBA" id="ARBA00022989"/>
    </source>
</evidence>
<proteinExistence type="predicted"/>
<feature type="transmembrane region" description="Helical" evidence="5">
    <location>
        <begin position="20"/>
        <end position="40"/>
    </location>
</feature>
<evidence type="ECO:0000259" key="6">
    <source>
        <dbReference type="Pfam" id="PF05154"/>
    </source>
</evidence>
<organism evidence="7 8">
    <name type="scientific">Sphingomonas japonica</name>
    <dbReference type="NCBI Taxonomy" id="511662"/>
    <lineage>
        <taxon>Bacteria</taxon>
        <taxon>Pseudomonadati</taxon>
        <taxon>Pseudomonadota</taxon>
        <taxon>Alphaproteobacteria</taxon>
        <taxon>Sphingomonadales</taxon>
        <taxon>Sphingomonadaceae</taxon>
        <taxon>Sphingomonas</taxon>
    </lineage>
</organism>
<dbReference type="InterPro" id="IPR050932">
    <property type="entry name" value="TM2D1-3-like"/>
</dbReference>
<dbReference type="Pfam" id="PF05154">
    <property type="entry name" value="TM2"/>
    <property type="match status" value="1"/>
</dbReference>
<keyword evidence="3 5" id="KW-1133">Transmembrane helix</keyword>
<evidence type="ECO:0000256" key="1">
    <source>
        <dbReference type="ARBA" id="ARBA00004141"/>
    </source>
</evidence>
<dbReference type="RefSeq" id="WP_140046757.1">
    <property type="nucleotide sequence ID" value="NZ_BAAAEV010000001.1"/>
</dbReference>
<gene>
    <name evidence="7" type="ORF">FHT01_001935</name>
</gene>
<keyword evidence="4 5" id="KW-0472">Membrane</keyword>
<keyword evidence="8" id="KW-1185">Reference proteome</keyword>
<evidence type="ECO:0000256" key="2">
    <source>
        <dbReference type="ARBA" id="ARBA00022692"/>
    </source>
</evidence>
<dbReference type="Proteomes" id="UP000788153">
    <property type="component" value="Unassembled WGS sequence"/>
</dbReference>
<feature type="transmembrane region" description="Helical" evidence="5">
    <location>
        <begin position="52"/>
        <end position="78"/>
    </location>
</feature>
<keyword evidence="2 5" id="KW-0812">Transmembrane</keyword>